<evidence type="ECO:0000313" key="11">
    <source>
        <dbReference type="Proteomes" id="UP000807825"/>
    </source>
</evidence>
<comment type="caution">
    <text evidence="10">The sequence shown here is derived from an EMBL/GenBank/DDBJ whole genome shotgun (WGS) entry which is preliminary data.</text>
</comment>
<evidence type="ECO:0000256" key="1">
    <source>
        <dbReference type="ARBA" id="ARBA00010203"/>
    </source>
</evidence>
<proteinExistence type="inferred from homology"/>
<dbReference type="GO" id="GO:0008170">
    <property type="term" value="F:N-methyltransferase activity"/>
    <property type="evidence" value="ECO:0007669"/>
    <property type="project" value="InterPro"/>
</dbReference>
<dbReference type="Pfam" id="PF01555">
    <property type="entry name" value="N6_N4_Mtase"/>
    <property type="match status" value="1"/>
</dbReference>
<organism evidence="10 11">
    <name type="scientific">Desulfomonile tiedjei</name>
    <dbReference type="NCBI Taxonomy" id="2358"/>
    <lineage>
        <taxon>Bacteria</taxon>
        <taxon>Pseudomonadati</taxon>
        <taxon>Thermodesulfobacteriota</taxon>
        <taxon>Desulfomonilia</taxon>
        <taxon>Desulfomonilales</taxon>
        <taxon>Desulfomonilaceae</taxon>
        <taxon>Desulfomonile</taxon>
    </lineage>
</organism>
<dbReference type="AlphaFoldDB" id="A0A9D6Z5S3"/>
<evidence type="ECO:0000256" key="2">
    <source>
        <dbReference type="ARBA" id="ARBA00022603"/>
    </source>
</evidence>
<keyword evidence="5" id="KW-0680">Restriction system</keyword>
<dbReference type="InterPro" id="IPR001091">
    <property type="entry name" value="RM_Methyltransferase"/>
</dbReference>
<dbReference type="Proteomes" id="UP000807825">
    <property type="component" value="Unassembled WGS sequence"/>
</dbReference>
<protein>
    <recommendedName>
        <fullName evidence="8">Methyltransferase</fullName>
        <ecNumber evidence="8">2.1.1.-</ecNumber>
    </recommendedName>
</protein>
<keyword evidence="3" id="KW-0808">Transferase</keyword>
<evidence type="ECO:0000259" key="9">
    <source>
        <dbReference type="Pfam" id="PF01555"/>
    </source>
</evidence>
<dbReference type="EC" id="2.1.1.-" evidence="8"/>
<dbReference type="GO" id="GO:0009307">
    <property type="term" value="P:DNA restriction-modification system"/>
    <property type="evidence" value="ECO:0007669"/>
    <property type="project" value="UniProtKB-KW"/>
</dbReference>
<dbReference type="EMBL" id="JACRDE010000524">
    <property type="protein sequence ID" value="MBI5251787.1"/>
    <property type="molecule type" value="Genomic_DNA"/>
</dbReference>
<evidence type="ECO:0000256" key="6">
    <source>
        <dbReference type="ARBA" id="ARBA00023125"/>
    </source>
</evidence>
<keyword evidence="2" id="KW-0489">Methyltransferase</keyword>
<evidence type="ECO:0000256" key="8">
    <source>
        <dbReference type="RuleBase" id="RU362026"/>
    </source>
</evidence>
<feature type="domain" description="DNA methylase N-4/N-6" evidence="9">
    <location>
        <begin position="9"/>
        <end position="221"/>
    </location>
</feature>
<accession>A0A9D6Z5S3</accession>
<dbReference type="PROSITE" id="PS00093">
    <property type="entry name" value="N4_MTASE"/>
    <property type="match status" value="1"/>
</dbReference>
<dbReference type="SUPFAM" id="SSF53335">
    <property type="entry name" value="S-adenosyl-L-methionine-dependent methyltransferases"/>
    <property type="match status" value="1"/>
</dbReference>
<dbReference type="InterPro" id="IPR017985">
    <property type="entry name" value="MeTrfase_CN4_CS"/>
</dbReference>
<keyword evidence="6" id="KW-0238">DNA-binding</keyword>
<comment type="similarity">
    <text evidence="1">Belongs to the N(4)/N(6)-methyltransferase family. N(4) subfamily.</text>
</comment>
<name>A0A9D6Z5S3_9BACT</name>
<dbReference type="GO" id="GO:0015667">
    <property type="term" value="F:site-specific DNA-methyltransferase (cytosine-N4-specific) activity"/>
    <property type="evidence" value="ECO:0007669"/>
    <property type="project" value="UniProtKB-EC"/>
</dbReference>
<evidence type="ECO:0000313" key="10">
    <source>
        <dbReference type="EMBL" id="MBI5251787.1"/>
    </source>
</evidence>
<dbReference type="InterPro" id="IPR002941">
    <property type="entry name" value="DNA_methylase_N4/N6"/>
</dbReference>
<evidence type="ECO:0000256" key="5">
    <source>
        <dbReference type="ARBA" id="ARBA00022747"/>
    </source>
</evidence>
<dbReference type="GO" id="GO:0032259">
    <property type="term" value="P:methylation"/>
    <property type="evidence" value="ECO:0007669"/>
    <property type="project" value="UniProtKB-KW"/>
</dbReference>
<dbReference type="Gene3D" id="3.40.50.150">
    <property type="entry name" value="Vaccinia Virus protein VP39"/>
    <property type="match status" value="1"/>
</dbReference>
<evidence type="ECO:0000256" key="4">
    <source>
        <dbReference type="ARBA" id="ARBA00022691"/>
    </source>
</evidence>
<comment type="catalytic activity">
    <reaction evidence="7">
        <text>a 2'-deoxycytidine in DNA + S-adenosyl-L-methionine = an N(4)-methyl-2'-deoxycytidine in DNA + S-adenosyl-L-homocysteine + H(+)</text>
        <dbReference type="Rhea" id="RHEA:16857"/>
        <dbReference type="Rhea" id="RHEA-COMP:11369"/>
        <dbReference type="Rhea" id="RHEA-COMP:13674"/>
        <dbReference type="ChEBI" id="CHEBI:15378"/>
        <dbReference type="ChEBI" id="CHEBI:57856"/>
        <dbReference type="ChEBI" id="CHEBI:59789"/>
        <dbReference type="ChEBI" id="CHEBI:85452"/>
        <dbReference type="ChEBI" id="CHEBI:137933"/>
        <dbReference type="EC" id="2.1.1.113"/>
    </reaction>
</comment>
<dbReference type="PRINTS" id="PR00508">
    <property type="entry name" value="S21N4MTFRASE"/>
</dbReference>
<keyword evidence="4" id="KW-0949">S-adenosyl-L-methionine</keyword>
<sequence>MKKIPSGLVNVTVTSPPYNMNLRIRNGKYCSRQIVKEFSSKYTGFADNMPIEEFYEFHCQVLDELLRVSQIIFYNIQIVTGSKQAFFSIMGDYHDRLKDIIVWDKGRAQPAMQEGVLNRQTELIVIFEQPDRAISRKFEKCNFDRGTLNDIWQIPRQRGVTSSHKATFPEALVEKIITNFSDEGDLIYDPFMGTGTTAKVAIDNQRNFIGSEISAEYCEIARARIGMDEKIAHFTNHPIFPPQKASCEPITTVIP</sequence>
<dbReference type="GO" id="GO:0003677">
    <property type="term" value="F:DNA binding"/>
    <property type="evidence" value="ECO:0007669"/>
    <property type="project" value="UniProtKB-KW"/>
</dbReference>
<dbReference type="InterPro" id="IPR029063">
    <property type="entry name" value="SAM-dependent_MTases_sf"/>
</dbReference>
<reference evidence="10" key="1">
    <citation type="submission" date="2020-07" db="EMBL/GenBank/DDBJ databases">
        <title>Huge and variable diversity of episymbiotic CPR bacteria and DPANN archaea in groundwater ecosystems.</title>
        <authorList>
            <person name="He C.Y."/>
            <person name="Keren R."/>
            <person name="Whittaker M."/>
            <person name="Farag I.F."/>
            <person name="Doudna J."/>
            <person name="Cate J.H.D."/>
            <person name="Banfield J.F."/>
        </authorList>
    </citation>
    <scope>NUCLEOTIDE SEQUENCE</scope>
    <source>
        <strain evidence="10">NC_groundwater_1664_Pr3_B-0.1um_52_9</strain>
    </source>
</reference>
<evidence type="ECO:0000256" key="7">
    <source>
        <dbReference type="ARBA" id="ARBA00049120"/>
    </source>
</evidence>
<gene>
    <name evidence="10" type="ORF">HY912_20025</name>
</gene>
<evidence type="ECO:0000256" key="3">
    <source>
        <dbReference type="ARBA" id="ARBA00022679"/>
    </source>
</evidence>